<dbReference type="RefSeq" id="WP_136894385.1">
    <property type="nucleotide sequence ID" value="NZ_SWJE01000005.1"/>
</dbReference>
<dbReference type="InterPro" id="IPR005586">
    <property type="entry name" value="ABC_trans_aux"/>
</dbReference>
<dbReference type="PROSITE" id="PS51257">
    <property type="entry name" value="PROKAR_LIPOPROTEIN"/>
    <property type="match status" value="1"/>
</dbReference>
<sequence length="213" mass="22070">MSRPTDRPFSFHPPLAGAFAALLLALGVLAGCTLGTPAAVADIRYDLGPAAPAASPGPLPPYKVLDVSAPQVLNSDGVIYRLSYADNQRTATYANSHWTMPPAQLLTQRLRAALSSHGTVLTGGDGVHAPVLKVDLEQFEQVFDGQSESHGALTARATLMLDGKVLGQQTFIARAPASTADAAGGARALAAASDDFVSQLVAWLGMTPVVAQQ</sequence>
<proteinExistence type="predicted"/>
<reference evidence="2 3" key="1">
    <citation type="submission" date="2019-04" db="EMBL/GenBank/DDBJ databases">
        <title>Trinickia sp. 7GSK02, isolated from subtropical forest soil.</title>
        <authorList>
            <person name="Gao Z.-H."/>
            <person name="Qiu L.-H."/>
        </authorList>
    </citation>
    <scope>NUCLEOTIDE SEQUENCE [LARGE SCALE GENOMIC DNA]</scope>
    <source>
        <strain evidence="2 3">7GSK02</strain>
    </source>
</reference>
<dbReference type="AlphaFoldDB" id="A0A4U1I7X0"/>
<gene>
    <name evidence="2" type="ORF">FAZ69_11435</name>
</gene>
<dbReference type="Pfam" id="PF03886">
    <property type="entry name" value="ABC_trans_aux"/>
    <property type="match status" value="1"/>
</dbReference>
<dbReference type="Proteomes" id="UP000305539">
    <property type="component" value="Unassembled WGS sequence"/>
</dbReference>
<organism evidence="2 3">
    <name type="scientific">Trinickia terrae</name>
    <dbReference type="NCBI Taxonomy" id="2571161"/>
    <lineage>
        <taxon>Bacteria</taxon>
        <taxon>Pseudomonadati</taxon>
        <taxon>Pseudomonadota</taxon>
        <taxon>Betaproteobacteria</taxon>
        <taxon>Burkholderiales</taxon>
        <taxon>Burkholderiaceae</taxon>
        <taxon>Trinickia</taxon>
    </lineage>
</organism>
<dbReference type="Gene3D" id="3.40.50.10610">
    <property type="entry name" value="ABC-type transport auxiliary lipoprotein component"/>
    <property type="match status" value="1"/>
</dbReference>
<feature type="domain" description="ABC-type transport auxiliary lipoprotein component" evidence="1">
    <location>
        <begin position="45"/>
        <end position="200"/>
    </location>
</feature>
<dbReference type="SUPFAM" id="SSF159594">
    <property type="entry name" value="XCC0632-like"/>
    <property type="match status" value="1"/>
</dbReference>
<dbReference type="EMBL" id="SWJE01000005">
    <property type="protein sequence ID" value="TKC89533.1"/>
    <property type="molecule type" value="Genomic_DNA"/>
</dbReference>
<evidence type="ECO:0000313" key="3">
    <source>
        <dbReference type="Proteomes" id="UP000305539"/>
    </source>
</evidence>
<comment type="caution">
    <text evidence="2">The sequence shown here is derived from an EMBL/GenBank/DDBJ whole genome shotgun (WGS) entry which is preliminary data.</text>
</comment>
<evidence type="ECO:0000259" key="1">
    <source>
        <dbReference type="Pfam" id="PF03886"/>
    </source>
</evidence>
<accession>A0A4U1I7X0</accession>
<protein>
    <submittedName>
        <fullName evidence="2">ABC transporter</fullName>
    </submittedName>
</protein>
<keyword evidence="3" id="KW-1185">Reference proteome</keyword>
<dbReference type="OrthoDB" id="5568302at2"/>
<name>A0A4U1I7X0_9BURK</name>
<evidence type="ECO:0000313" key="2">
    <source>
        <dbReference type="EMBL" id="TKC89533.1"/>
    </source>
</evidence>